<evidence type="ECO:0000313" key="1">
    <source>
        <dbReference type="EMBL" id="KAI8547393.1"/>
    </source>
</evidence>
<proteinExistence type="predicted"/>
<evidence type="ECO:0000313" key="2">
    <source>
        <dbReference type="Proteomes" id="UP001062846"/>
    </source>
</evidence>
<dbReference type="Proteomes" id="UP001062846">
    <property type="component" value="Chromosome 7"/>
</dbReference>
<gene>
    <name evidence="1" type="ORF">RHMOL_Rhmol07G0192100</name>
</gene>
<keyword evidence="2" id="KW-1185">Reference proteome</keyword>
<comment type="caution">
    <text evidence="1">The sequence shown here is derived from an EMBL/GenBank/DDBJ whole genome shotgun (WGS) entry which is preliminary data.</text>
</comment>
<organism evidence="1 2">
    <name type="scientific">Rhododendron molle</name>
    <name type="common">Chinese azalea</name>
    <name type="synonym">Azalea mollis</name>
    <dbReference type="NCBI Taxonomy" id="49168"/>
    <lineage>
        <taxon>Eukaryota</taxon>
        <taxon>Viridiplantae</taxon>
        <taxon>Streptophyta</taxon>
        <taxon>Embryophyta</taxon>
        <taxon>Tracheophyta</taxon>
        <taxon>Spermatophyta</taxon>
        <taxon>Magnoliopsida</taxon>
        <taxon>eudicotyledons</taxon>
        <taxon>Gunneridae</taxon>
        <taxon>Pentapetalae</taxon>
        <taxon>asterids</taxon>
        <taxon>Ericales</taxon>
        <taxon>Ericaceae</taxon>
        <taxon>Ericoideae</taxon>
        <taxon>Rhodoreae</taxon>
        <taxon>Rhododendron</taxon>
    </lineage>
</organism>
<protein>
    <submittedName>
        <fullName evidence="1">Uncharacterized protein</fullName>
    </submittedName>
</protein>
<reference evidence="1" key="1">
    <citation type="submission" date="2022-02" db="EMBL/GenBank/DDBJ databases">
        <title>Plant Genome Project.</title>
        <authorList>
            <person name="Zhang R.-G."/>
        </authorList>
    </citation>
    <scope>NUCLEOTIDE SEQUENCE</scope>
    <source>
        <strain evidence="1">AT1</strain>
    </source>
</reference>
<sequence length="93" mass="10761">MSSRVFVAIESGKDVSDFVKDITSRFSAPKENLEIYPDPTGDPTKHDCQKKQRFVRSSCWLLRSYPFITSKISLMLRISPSLLRKRAIPKYIH</sequence>
<accession>A0ACC0N499</accession>
<name>A0ACC0N499_RHOML</name>
<dbReference type="EMBL" id="CM046394">
    <property type="protein sequence ID" value="KAI8547393.1"/>
    <property type="molecule type" value="Genomic_DNA"/>
</dbReference>